<comment type="caution">
    <text evidence="1">The sequence shown here is derived from an EMBL/GenBank/DDBJ whole genome shotgun (WGS) entry which is preliminary data.</text>
</comment>
<dbReference type="SUPFAM" id="SSF53474">
    <property type="entry name" value="alpha/beta-Hydrolases"/>
    <property type="match status" value="1"/>
</dbReference>
<dbReference type="Gene3D" id="3.40.50.1820">
    <property type="entry name" value="alpha/beta hydrolase"/>
    <property type="match status" value="1"/>
</dbReference>
<dbReference type="EMBL" id="WMIB01000001">
    <property type="protein sequence ID" value="MTH52284.1"/>
    <property type="molecule type" value="Genomic_DNA"/>
</dbReference>
<dbReference type="AlphaFoldDB" id="A0A7X2S222"/>
<dbReference type="InterPro" id="IPR050583">
    <property type="entry name" value="Mycobacterial_A85_antigen"/>
</dbReference>
<dbReference type="GO" id="GO:0016787">
    <property type="term" value="F:hydrolase activity"/>
    <property type="evidence" value="ECO:0007669"/>
    <property type="project" value="UniProtKB-KW"/>
</dbReference>
<organism evidence="1 2">
    <name type="scientific">Metabacillus mangrovi</name>
    <dbReference type="NCBI Taxonomy" id="1491830"/>
    <lineage>
        <taxon>Bacteria</taxon>
        <taxon>Bacillati</taxon>
        <taxon>Bacillota</taxon>
        <taxon>Bacilli</taxon>
        <taxon>Bacillales</taxon>
        <taxon>Bacillaceae</taxon>
        <taxon>Metabacillus</taxon>
    </lineage>
</organism>
<protein>
    <submittedName>
        <fullName evidence="1">Alpha/beta hydrolase</fullName>
    </submittedName>
</protein>
<accession>A0A7X2S222</accession>
<dbReference type="Pfam" id="PF00756">
    <property type="entry name" value="Esterase"/>
    <property type="match status" value="1"/>
</dbReference>
<keyword evidence="1" id="KW-0378">Hydrolase</keyword>
<gene>
    <name evidence="1" type="ORF">GKZ89_02615</name>
</gene>
<dbReference type="PANTHER" id="PTHR48098:SF6">
    <property type="entry name" value="FERRI-BACILLIBACTIN ESTERASE BESA"/>
    <property type="match status" value="1"/>
</dbReference>
<dbReference type="OrthoDB" id="9784036at2"/>
<keyword evidence="2" id="KW-1185">Reference proteome</keyword>
<dbReference type="InterPro" id="IPR000801">
    <property type="entry name" value="Esterase-like"/>
</dbReference>
<name>A0A7X2S222_9BACI</name>
<evidence type="ECO:0000313" key="1">
    <source>
        <dbReference type="EMBL" id="MTH52284.1"/>
    </source>
</evidence>
<evidence type="ECO:0000313" key="2">
    <source>
        <dbReference type="Proteomes" id="UP000434639"/>
    </source>
</evidence>
<reference evidence="1 2" key="1">
    <citation type="journal article" date="2017" name="Int. J. Syst. Evol. Microbiol.">
        <title>Bacillus mangrovi sp. nov., isolated from a sediment sample from a mangrove forest.</title>
        <authorList>
            <person name="Gupta V."/>
            <person name="Singh P.K."/>
            <person name="Korpole S."/>
            <person name="Tanuku N.R.S."/>
            <person name="Pinnaka A.K."/>
        </authorList>
    </citation>
    <scope>NUCLEOTIDE SEQUENCE [LARGE SCALE GENOMIC DNA]</scope>
    <source>
        <strain evidence="1 2">KCTC 33872</strain>
    </source>
</reference>
<dbReference type="Proteomes" id="UP000434639">
    <property type="component" value="Unassembled WGS sequence"/>
</dbReference>
<proteinExistence type="predicted"/>
<dbReference type="PANTHER" id="PTHR48098">
    <property type="entry name" value="ENTEROCHELIN ESTERASE-RELATED"/>
    <property type="match status" value="1"/>
</dbReference>
<dbReference type="InterPro" id="IPR029058">
    <property type="entry name" value="AB_hydrolase_fold"/>
</dbReference>
<sequence length="254" mass="28773">MIDLFPMKMFGQNRMIRVYLPPAYARSEKSYPVLYVHDGQNVFSDSTAVGGGVSLNLEEFLDRNEYGLIVAAIDLNTAGEERIHELCPWKCGHFCAEVLGQPSSAGGKGEAYLDFIVNELKPALDRLYRTDSERSYMAGISLGGSFTVYAACRYPDIFKRAAGLSSGFYRNQEELENLIESADLSGMERLYLDCGTNENPDIRIRESFLESNKRIFQKLDGKVQNQRFSIIPDGIHHYSSFRSRFPEVLDYLLK</sequence>
<dbReference type="RefSeq" id="WP_155110803.1">
    <property type="nucleotide sequence ID" value="NZ_WMIB01000001.1"/>
</dbReference>